<dbReference type="PROSITE" id="PS50105">
    <property type="entry name" value="SAM_DOMAIN"/>
    <property type="match status" value="1"/>
</dbReference>
<dbReference type="PROSITE" id="PS00518">
    <property type="entry name" value="ZF_RING_1"/>
    <property type="match status" value="1"/>
</dbReference>
<gene>
    <name evidence="8" type="primary">BFAR</name>
</gene>
<dbReference type="GO" id="GO:0005634">
    <property type="term" value="C:nucleus"/>
    <property type="evidence" value="ECO:0007669"/>
    <property type="project" value="TreeGrafter"/>
</dbReference>
<keyword evidence="2 4" id="KW-0863">Zinc-finger</keyword>
<evidence type="ECO:0000256" key="5">
    <source>
        <dbReference type="SAM" id="Phobius"/>
    </source>
</evidence>
<feature type="domain" description="RING-type" evidence="6">
    <location>
        <begin position="39"/>
        <end position="79"/>
    </location>
</feature>
<evidence type="ECO:0000256" key="4">
    <source>
        <dbReference type="PROSITE-ProRule" id="PRU00175"/>
    </source>
</evidence>
<dbReference type="InterPro" id="IPR001660">
    <property type="entry name" value="SAM"/>
</dbReference>
<dbReference type="Gene3D" id="1.10.150.50">
    <property type="entry name" value="Transcription Factor, Ets-1"/>
    <property type="match status" value="1"/>
</dbReference>
<evidence type="ECO:0000259" key="6">
    <source>
        <dbReference type="PROSITE" id="PS50089"/>
    </source>
</evidence>
<dbReference type="GeneTree" id="ENSGT00390000005386"/>
<name>A0A3B4D0C7_PYGNA</name>
<dbReference type="GO" id="GO:0043161">
    <property type="term" value="P:proteasome-mediated ubiquitin-dependent protein catabolic process"/>
    <property type="evidence" value="ECO:0007669"/>
    <property type="project" value="TreeGrafter"/>
</dbReference>
<reference evidence="8 9" key="1">
    <citation type="submission" date="2020-10" db="EMBL/GenBank/DDBJ databases">
        <title>Pygocentrus nattereri (red-bellied piranha) genome, fPygNat1, primary haplotype.</title>
        <authorList>
            <person name="Myers G."/>
            <person name="Meyer A."/>
            <person name="Karagic N."/>
            <person name="Pippel M."/>
            <person name="Winkler S."/>
            <person name="Tracey A."/>
            <person name="Wood J."/>
            <person name="Formenti G."/>
            <person name="Howe K."/>
            <person name="Fedrigo O."/>
            <person name="Jarvis E.D."/>
        </authorList>
    </citation>
    <scope>NUCLEOTIDE SEQUENCE [LARGE SCALE GENOMIC DNA]</scope>
</reference>
<dbReference type="OrthoDB" id="6105938at2759"/>
<dbReference type="PROSITE" id="PS50089">
    <property type="entry name" value="ZF_RING_2"/>
    <property type="match status" value="1"/>
</dbReference>
<feature type="transmembrane region" description="Helical" evidence="5">
    <location>
        <begin position="427"/>
        <end position="448"/>
    </location>
</feature>
<dbReference type="Ensembl" id="ENSPNAT00000025662.2">
    <property type="protein sequence ID" value="ENSPNAP00000017013.1"/>
    <property type="gene ID" value="ENSPNAG00000005297.2"/>
</dbReference>
<keyword evidence="5" id="KW-0812">Transmembrane</keyword>
<reference evidence="8" key="2">
    <citation type="submission" date="2025-08" db="UniProtKB">
        <authorList>
            <consortium name="Ensembl"/>
        </authorList>
    </citation>
    <scope>IDENTIFICATION</scope>
</reference>
<dbReference type="InterPro" id="IPR018957">
    <property type="entry name" value="Znf_C3HC4_RING-type"/>
</dbReference>
<dbReference type="SMART" id="SM00184">
    <property type="entry name" value="RING"/>
    <property type="match status" value="1"/>
</dbReference>
<proteinExistence type="predicted"/>
<dbReference type="Pfam" id="PF00097">
    <property type="entry name" value="zf-C3HC4"/>
    <property type="match status" value="1"/>
</dbReference>
<keyword evidence="9" id="KW-1185">Reference proteome</keyword>
<dbReference type="InterPro" id="IPR013761">
    <property type="entry name" value="SAM/pointed_sf"/>
</dbReference>
<dbReference type="Proteomes" id="UP001501920">
    <property type="component" value="Chromosome 9"/>
</dbReference>
<evidence type="ECO:0000259" key="7">
    <source>
        <dbReference type="PROSITE" id="PS50105"/>
    </source>
</evidence>
<keyword evidence="5" id="KW-0472">Membrane</keyword>
<dbReference type="PANTHER" id="PTHR15898:SF13">
    <property type="entry name" value="BIFUNCTIONAL APOPTOSIS REGULATOR"/>
    <property type="match status" value="1"/>
</dbReference>
<dbReference type="Gene3D" id="3.30.40.10">
    <property type="entry name" value="Zinc/RING finger domain, C3HC4 (zinc finger)"/>
    <property type="match status" value="1"/>
</dbReference>
<dbReference type="InterPro" id="IPR013083">
    <property type="entry name" value="Znf_RING/FYVE/PHD"/>
</dbReference>
<evidence type="ECO:0000256" key="1">
    <source>
        <dbReference type="ARBA" id="ARBA00022723"/>
    </source>
</evidence>
<feature type="transmembrane region" description="Helical" evidence="5">
    <location>
        <begin position="144"/>
        <end position="168"/>
    </location>
</feature>
<accession>A0A3B4D0C7</accession>
<evidence type="ECO:0000256" key="3">
    <source>
        <dbReference type="ARBA" id="ARBA00022833"/>
    </source>
</evidence>
<evidence type="ECO:0000313" key="9">
    <source>
        <dbReference type="Proteomes" id="UP001501920"/>
    </source>
</evidence>
<organism evidence="8 9">
    <name type="scientific">Pygocentrus nattereri</name>
    <name type="common">Red-bellied piranha</name>
    <dbReference type="NCBI Taxonomy" id="42514"/>
    <lineage>
        <taxon>Eukaryota</taxon>
        <taxon>Metazoa</taxon>
        <taxon>Chordata</taxon>
        <taxon>Craniata</taxon>
        <taxon>Vertebrata</taxon>
        <taxon>Euteleostomi</taxon>
        <taxon>Actinopterygii</taxon>
        <taxon>Neopterygii</taxon>
        <taxon>Teleostei</taxon>
        <taxon>Ostariophysi</taxon>
        <taxon>Characiformes</taxon>
        <taxon>Characoidei</taxon>
        <taxon>Pygocentrus</taxon>
    </lineage>
</organism>
<dbReference type="Pfam" id="PF00536">
    <property type="entry name" value="SAM_1"/>
    <property type="match status" value="1"/>
</dbReference>
<keyword evidence="5" id="KW-1133">Transmembrane helix</keyword>
<keyword evidence="3" id="KW-0862">Zinc</keyword>
<keyword evidence="1" id="KW-0479">Metal-binding</keyword>
<evidence type="ECO:0000256" key="2">
    <source>
        <dbReference type="ARBA" id="ARBA00022771"/>
    </source>
</evidence>
<dbReference type="STRING" id="42514.ENSPNAP00000017013"/>
<dbReference type="SMART" id="SM00454">
    <property type="entry name" value="SAM"/>
    <property type="match status" value="1"/>
</dbReference>
<feature type="transmembrane region" description="Helical" evidence="5">
    <location>
        <begin position="394"/>
        <end position="415"/>
    </location>
</feature>
<dbReference type="AlphaFoldDB" id="A0A3B4D0C7"/>
<sequence length="455" mass="53871">MNNLQNPEDCTVELGYLSDDDYDDDDDDDEGLPQQEFTCHCCYQVLVDPTTLNCGHNFCRHCLALWCQASRKNECPECRQIWRGFPKINVSFRDLVEMRFRTDVERRRQTIMADPAIVQALRAFQLLEHEVLHRAPPPVQWRPWLGTGSFFSGVLIALTTVTVVFLVYHWSSGDSKVELLVRKPLGLWTAEEVTMWMESLGPWASPYRDTFRKEQLNGRLLNVLSEQDLLKPPYSVENQLHRRAVLKEVQRVQELGFKRPQTLWEYKAVNGGKSLFLLIGMNDSPRFTILYIYLFDYYDSFLPFIHISCPSLTKSSEDNLAFRNLQETPNWKQWAEFLVKYSLLPYQLLADFAWDWLDVHYWTVRIVLWNALLLTLREACLLRNVWGRSNITSVLWMVSQHLLATAFTWLFQRLFWPMIPQFVCNCIFYWMLYFYPIINTFTLIQLIYPHIFRRP</sequence>
<dbReference type="PANTHER" id="PTHR15898">
    <property type="entry name" value="BIFUNCTIONAL APOPTOSIS REGULATOR"/>
    <property type="match status" value="1"/>
</dbReference>
<dbReference type="InterPro" id="IPR017907">
    <property type="entry name" value="Znf_RING_CS"/>
</dbReference>
<feature type="domain" description="SAM" evidence="7">
    <location>
        <begin position="188"/>
        <end position="255"/>
    </location>
</feature>
<evidence type="ECO:0000313" key="8">
    <source>
        <dbReference type="Ensembl" id="ENSPNAP00000017013.1"/>
    </source>
</evidence>
<reference evidence="8" key="3">
    <citation type="submission" date="2025-09" db="UniProtKB">
        <authorList>
            <consortium name="Ensembl"/>
        </authorList>
    </citation>
    <scope>IDENTIFICATION</scope>
</reference>
<evidence type="ECO:0008006" key="10">
    <source>
        <dbReference type="Google" id="ProtNLM"/>
    </source>
</evidence>
<protein>
    <recommendedName>
        <fullName evidence="10">Bifunctional apoptosis regulator</fullName>
    </recommendedName>
</protein>
<dbReference type="CDD" id="cd16497">
    <property type="entry name" value="RING-HC_BAR"/>
    <property type="match status" value="1"/>
</dbReference>
<dbReference type="SUPFAM" id="SSF57850">
    <property type="entry name" value="RING/U-box"/>
    <property type="match status" value="1"/>
</dbReference>
<dbReference type="SUPFAM" id="SSF47769">
    <property type="entry name" value="SAM/Pointed domain"/>
    <property type="match status" value="1"/>
</dbReference>
<dbReference type="GO" id="GO:0061630">
    <property type="term" value="F:ubiquitin protein ligase activity"/>
    <property type="evidence" value="ECO:0007669"/>
    <property type="project" value="TreeGrafter"/>
</dbReference>
<dbReference type="GO" id="GO:0008270">
    <property type="term" value="F:zinc ion binding"/>
    <property type="evidence" value="ECO:0007669"/>
    <property type="project" value="UniProtKB-KW"/>
</dbReference>
<dbReference type="OMA" id="MWMENLG"/>
<dbReference type="InterPro" id="IPR001841">
    <property type="entry name" value="Znf_RING"/>
</dbReference>